<comment type="caution">
    <text evidence="1">The sequence shown here is derived from an EMBL/GenBank/DDBJ whole genome shotgun (WGS) entry which is preliminary data.</text>
</comment>
<sequence length="252" mass="28217">MFDIKLFIASPFPVENISLRSCLSTKTEIVKADLVSRTLISAAGEAFKYHKLMIATGSTVIRLTDFDVQGADSKNIFYLREMDDADKLVEATKAKKNGKAVVIGGGYIGLEASAAMKMNKIDQYRNGEDKRRGNVRSCIPFFGCNIEMIDALFRTSVPDVYAVGDVATFSLKMYKEMSRVEHVDHAHKSTEHAARAIFANEEGKSIDEYDYLPFFYSRAFNLSWQFYGDNVGDTVVFGNKDPNSENPKFGVY</sequence>
<evidence type="ECO:0000313" key="2">
    <source>
        <dbReference type="Proteomes" id="UP001062846"/>
    </source>
</evidence>
<protein>
    <submittedName>
        <fullName evidence="1">Uncharacterized protein</fullName>
    </submittedName>
</protein>
<dbReference type="Proteomes" id="UP001062846">
    <property type="component" value="Chromosome 4"/>
</dbReference>
<name>A0ACC0P4N1_RHOML</name>
<proteinExistence type="predicted"/>
<organism evidence="1 2">
    <name type="scientific">Rhododendron molle</name>
    <name type="common">Chinese azalea</name>
    <name type="synonym">Azalea mollis</name>
    <dbReference type="NCBI Taxonomy" id="49168"/>
    <lineage>
        <taxon>Eukaryota</taxon>
        <taxon>Viridiplantae</taxon>
        <taxon>Streptophyta</taxon>
        <taxon>Embryophyta</taxon>
        <taxon>Tracheophyta</taxon>
        <taxon>Spermatophyta</taxon>
        <taxon>Magnoliopsida</taxon>
        <taxon>eudicotyledons</taxon>
        <taxon>Gunneridae</taxon>
        <taxon>Pentapetalae</taxon>
        <taxon>asterids</taxon>
        <taxon>Ericales</taxon>
        <taxon>Ericaceae</taxon>
        <taxon>Ericoideae</taxon>
        <taxon>Rhodoreae</taxon>
        <taxon>Rhododendron</taxon>
    </lineage>
</organism>
<dbReference type="EMBL" id="CM046391">
    <property type="protein sequence ID" value="KAI8560136.1"/>
    <property type="molecule type" value="Genomic_DNA"/>
</dbReference>
<reference evidence="1" key="1">
    <citation type="submission" date="2022-02" db="EMBL/GenBank/DDBJ databases">
        <title>Plant Genome Project.</title>
        <authorList>
            <person name="Zhang R.-G."/>
        </authorList>
    </citation>
    <scope>NUCLEOTIDE SEQUENCE</scope>
    <source>
        <strain evidence="1">AT1</strain>
    </source>
</reference>
<keyword evidence="2" id="KW-1185">Reference proteome</keyword>
<gene>
    <name evidence="1" type="ORF">RHMOL_Rhmol04G0232600</name>
</gene>
<evidence type="ECO:0000313" key="1">
    <source>
        <dbReference type="EMBL" id="KAI8560136.1"/>
    </source>
</evidence>
<accession>A0ACC0P4N1</accession>